<reference evidence="1" key="1">
    <citation type="submission" date="2014-11" db="EMBL/GenBank/DDBJ databases">
        <authorList>
            <person name="Amaro Gonzalez C."/>
        </authorList>
    </citation>
    <scope>NUCLEOTIDE SEQUENCE</scope>
</reference>
<reference evidence="1" key="2">
    <citation type="journal article" date="2015" name="Fish Shellfish Immunol.">
        <title>Early steps in the European eel (Anguilla anguilla)-Vibrio vulnificus interaction in the gills: Role of the RtxA13 toxin.</title>
        <authorList>
            <person name="Callol A."/>
            <person name="Pajuelo D."/>
            <person name="Ebbesson L."/>
            <person name="Teles M."/>
            <person name="MacKenzie S."/>
            <person name="Amaro C."/>
        </authorList>
    </citation>
    <scope>NUCLEOTIDE SEQUENCE</scope>
</reference>
<proteinExistence type="predicted"/>
<accession>A0A0E9XRF3</accession>
<dbReference type="AlphaFoldDB" id="A0A0E9XRF3"/>
<protein>
    <submittedName>
        <fullName evidence="1">Uncharacterized protein</fullName>
    </submittedName>
</protein>
<evidence type="ECO:0000313" key="1">
    <source>
        <dbReference type="EMBL" id="JAI04431.1"/>
    </source>
</evidence>
<sequence length="43" mass="4809">MRPGVNSLLSWQVVLPNAYSLQKGHLPSHSHLVLKNSSHNTNF</sequence>
<name>A0A0E9XRF3_ANGAN</name>
<dbReference type="EMBL" id="GBXM01004147">
    <property type="protein sequence ID" value="JAI04431.1"/>
    <property type="molecule type" value="Transcribed_RNA"/>
</dbReference>
<organism evidence="1">
    <name type="scientific">Anguilla anguilla</name>
    <name type="common">European freshwater eel</name>
    <name type="synonym">Muraena anguilla</name>
    <dbReference type="NCBI Taxonomy" id="7936"/>
    <lineage>
        <taxon>Eukaryota</taxon>
        <taxon>Metazoa</taxon>
        <taxon>Chordata</taxon>
        <taxon>Craniata</taxon>
        <taxon>Vertebrata</taxon>
        <taxon>Euteleostomi</taxon>
        <taxon>Actinopterygii</taxon>
        <taxon>Neopterygii</taxon>
        <taxon>Teleostei</taxon>
        <taxon>Anguilliformes</taxon>
        <taxon>Anguillidae</taxon>
        <taxon>Anguilla</taxon>
    </lineage>
</organism>